<keyword evidence="6" id="KW-0521">NADP</keyword>
<evidence type="ECO:0000256" key="1">
    <source>
        <dbReference type="ARBA" id="ARBA00001974"/>
    </source>
</evidence>
<comment type="pathway">
    <text evidence="2">Siderophore biosynthesis.</text>
</comment>
<protein>
    <submittedName>
        <fullName evidence="8">NAD(P)/FAD-dependent oxidoreductase</fullName>
    </submittedName>
</protein>
<dbReference type="PANTHER" id="PTHR43539">
    <property type="entry name" value="FLAVIN-BINDING MONOOXYGENASE-LIKE PROTEIN (AFU_ORTHOLOGUE AFUA_4G09220)"/>
    <property type="match status" value="1"/>
</dbReference>
<dbReference type="PANTHER" id="PTHR43539:SF91">
    <property type="entry name" value="FAD-DEPENDENT URATE HYDROXYLASE"/>
    <property type="match status" value="1"/>
</dbReference>
<dbReference type="OrthoDB" id="8671611at2"/>
<evidence type="ECO:0000313" key="8">
    <source>
        <dbReference type="EMBL" id="TPG58477.1"/>
    </source>
</evidence>
<dbReference type="InterPro" id="IPR036188">
    <property type="entry name" value="FAD/NAD-bd_sf"/>
</dbReference>
<dbReference type="Proteomes" id="UP000317078">
    <property type="component" value="Unassembled WGS sequence"/>
</dbReference>
<evidence type="ECO:0000256" key="4">
    <source>
        <dbReference type="ARBA" id="ARBA00022630"/>
    </source>
</evidence>
<dbReference type="Gene3D" id="3.50.50.60">
    <property type="entry name" value="FAD/NAD(P)-binding domain"/>
    <property type="match status" value="1"/>
</dbReference>
<keyword evidence="9" id="KW-1185">Reference proteome</keyword>
<organism evidence="8 9">
    <name type="scientific">Muricoccus nepalensis</name>
    <dbReference type="NCBI Taxonomy" id="1854500"/>
    <lineage>
        <taxon>Bacteria</taxon>
        <taxon>Pseudomonadati</taxon>
        <taxon>Pseudomonadota</taxon>
        <taxon>Alphaproteobacteria</taxon>
        <taxon>Acetobacterales</taxon>
        <taxon>Roseomonadaceae</taxon>
        <taxon>Muricoccus</taxon>
    </lineage>
</organism>
<dbReference type="GO" id="GO:0050660">
    <property type="term" value="F:flavin adenine dinucleotide binding"/>
    <property type="evidence" value="ECO:0007669"/>
    <property type="project" value="TreeGrafter"/>
</dbReference>
<keyword evidence="4" id="KW-0285">Flavoprotein</keyword>
<dbReference type="EMBL" id="RCZP01000005">
    <property type="protein sequence ID" value="TPG58477.1"/>
    <property type="molecule type" value="Genomic_DNA"/>
</dbReference>
<comment type="cofactor">
    <cofactor evidence="1">
        <name>FAD</name>
        <dbReference type="ChEBI" id="CHEBI:57692"/>
    </cofactor>
</comment>
<evidence type="ECO:0000256" key="7">
    <source>
        <dbReference type="ARBA" id="ARBA00023002"/>
    </source>
</evidence>
<comment type="caution">
    <text evidence="8">The sequence shown here is derived from an EMBL/GenBank/DDBJ whole genome shotgun (WGS) entry which is preliminary data.</text>
</comment>
<evidence type="ECO:0000313" key="9">
    <source>
        <dbReference type="Proteomes" id="UP000317078"/>
    </source>
</evidence>
<evidence type="ECO:0000256" key="6">
    <source>
        <dbReference type="ARBA" id="ARBA00022857"/>
    </source>
</evidence>
<name>A0A502G8L2_9PROT</name>
<evidence type="ECO:0000256" key="2">
    <source>
        <dbReference type="ARBA" id="ARBA00004924"/>
    </source>
</evidence>
<dbReference type="Pfam" id="PF13434">
    <property type="entry name" value="Lys_Orn_oxgnase"/>
    <property type="match status" value="1"/>
</dbReference>
<comment type="similarity">
    <text evidence="3">Belongs to the lysine N(6)-hydroxylase/L-ornithine N(5)-oxygenase family.</text>
</comment>
<reference evidence="8 9" key="1">
    <citation type="journal article" date="2019" name="Environ. Microbiol.">
        <title>Species interactions and distinct microbial communities in high Arctic permafrost affected cryosols are associated with the CH4 and CO2 gas fluxes.</title>
        <authorList>
            <person name="Altshuler I."/>
            <person name="Hamel J."/>
            <person name="Turney S."/>
            <person name="Magnuson E."/>
            <person name="Levesque R."/>
            <person name="Greer C."/>
            <person name="Whyte L.G."/>
        </authorList>
    </citation>
    <scope>NUCLEOTIDE SEQUENCE [LARGE SCALE GENOMIC DNA]</scope>
    <source>
        <strain evidence="8 9">S9.3B</strain>
    </source>
</reference>
<dbReference type="InterPro" id="IPR025700">
    <property type="entry name" value="Lys/Orn_oxygenase"/>
</dbReference>
<keyword evidence="7" id="KW-0560">Oxidoreductase</keyword>
<dbReference type="RefSeq" id="WP_140882213.1">
    <property type="nucleotide sequence ID" value="NZ_RCZP01000005.1"/>
</dbReference>
<proteinExistence type="inferred from homology"/>
<gene>
    <name evidence="8" type="ORF">EAH89_07645</name>
</gene>
<accession>A0A502G8L2</accession>
<sequence length="497" mass="53886">MPDATTPPGPEARHPGLDALAAEARAQLELLSYPRHPWVPEKGEGVLDVAVLGAGQTGLVTAFGLLRERVQRVRVFDAAPAGGAGVWTTFARMKTLRTPKHVTGPDLGVPALTPKSFFTARDGAEAWEALHKIGRVDWQRYLDWLEATLELPVAHEHRLLRIGHTGAADPLELTFATPAGETVIRARKLVLATGMDGMGGWSIPAPFDQLPASRVSHTSGHVDFAALSGKRVLVVGAGASAFDNLATALEAGATKGTMLVRRARMPRVNPFRWMEQPGFLGQLYALPDPLRWRFMQHIFALNQPPPQESWNRVAGDPRFDLHMASPVLAVREESGEVVVTTPRGEHRTDHVITGTGTAFDLALRPELAPFAAHVLLWRDVYTPPAGQEFPALGACPYLRDDFSLREKTPGAAPFVANIHMINYGATASMGLSGATISGMKYGTMRLVDGICRRLWLEDAGHHLDSLLAYAEPELTSEIPQEVAEEALADALRTLAAE</sequence>
<dbReference type="InterPro" id="IPR050982">
    <property type="entry name" value="Auxin_biosynth/cation_transpt"/>
</dbReference>
<evidence type="ECO:0000256" key="3">
    <source>
        <dbReference type="ARBA" id="ARBA00007588"/>
    </source>
</evidence>
<evidence type="ECO:0000256" key="5">
    <source>
        <dbReference type="ARBA" id="ARBA00022827"/>
    </source>
</evidence>
<dbReference type="GO" id="GO:0004497">
    <property type="term" value="F:monooxygenase activity"/>
    <property type="evidence" value="ECO:0007669"/>
    <property type="project" value="TreeGrafter"/>
</dbReference>
<dbReference type="SUPFAM" id="SSF51905">
    <property type="entry name" value="FAD/NAD(P)-binding domain"/>
    <property type="match status" value="1"/>
</dbReference>
<keyword evidence="5" id="KW-0274">FAD</keyword>
<dbReference type="AlphaFoldDB" id="A0A502G8L2"/>